<sequence>MDTGVLARVRNPTQNRHWPRKQATKDWSKDETSQLRLLPARFLYWLQRRGRPPRNSRELRDNLEAESFQLLQISWNIKTLIPGRIGNKVFSDRQIRYVQFSVLGSFFKRASTPSNECFDLSPNSPKMCCATRGGTFVKLYQPADQWPG</sequence>
<keyword evidence="2" id="KW-1185">Reference proteome</keyword>
<evidence type="ECO:0000313" key="2">
    <source>
        <dbReference type="Proteomes" id="UP001177670"/>
    </source>
</evidence>
<reference evidence="1" key="1">
    <citation type="submission" date="2021-10" db="EMBL/GenBank/DDBJ databases">
        <title>Melipona bicolor Genome sequencing and assembly.</title>
        <authorList>
            <person name="Araujo N.S."/>
            <person name="Arias M.C."/>
        </authorList>
    </citation>
    <scope>NUCLEOTIDE SEQUENCE</scope>
    <source>
        <strain evidence="1">USP_2M_L1-L4_2017</strain>
        <tissue evidence="1">Whole body</tissue>
    </source>
</reference>
<dbReference type="EMBL" id="JAHYIQ010000026">
    <property type="protein sequence ID" value="KAK1121387.1"/>
    <property type="molecule type" value="Genomic_DNA"/>
</dbReference>
<dbReference type="AlphaFoldDB" id="A0AA40KIB6"/>
<name>A0AA40KIB6_9HYME</name>
<gene>
    <name evidence="1" type="ORF">K0M31_010189</name>
</gene>
<organism evidence="1 2">
    <name type="scientific">Melipona bicolor</name>
    <dbReference type="NCBI Taxonomy" id="60889"/>
    <lineage>
        <taxon>Eukaryota</taxon>
        <taxon>Metazoa</taxon>
        <taxon>Ecdysozoa</taxon>
        <taxon>Arthropoda</taxon>
        <taxon>Hexapoda</taxon>
        <taxon>Insecta</taxon>
        <taxon>Pterygota</taxon>
        <taxon>Neoptera</taxon>
        <taxon>Endopterygota</taxon>
        <taxon>Hymenoptera</taxon>
        <taxon>Apocrita</taxon>
        <taxon>Aculeata</taxon>
        <taxon>Apoidea</taxon>
        <taxon>Anthophila</taxon>
        <taxon>Apidae</taxon>
        <taxon>Melipona</taxon>
    </lineage>
</organism>
<protein>
    <submittedName>
        <fullName evidence="1">Uncharacterized protein</fullName>
    </submittedName>
</protein>
<dbReference type="Proteomes" id="UP001177670">
    <property type="component" value="Unassembled WGS sequence"/>
</dbReference>
<accession>A0AA40KIB6</accession>
<comment type="caution">
    <text evidence="1">The sequence shown here is derived from an EMBL/GenBank/DDBJ whole genome shotgun (WGS) entry which is preliminary data.</text>
</comment>
<proteinExistence type="predicted"/>
<evidence type="ECO:0000313" key="1">
    <source>
        <dbReference type="EMBL" id="KAK1121387.1"/>
    </source>
</evidence>